<dbReference type="Pfam" id="PF00249">
    <property type="entry name" value="Myb_DNA-binding"/>
    <property type="match status" value="1"/>
</dbReference>
<accession>A0A3S5A3B6</accession>
<keyword evidence="3" id="KW-1185">Reference proteome</keyword>
<dbReference type="InterPro" id="IPR001005">
    <property type="entry name" value="SANT/Myb"/>
</dbReference>
<dbReference type="SUPFAM" id="SSF46689">
    <property type="entry name" value="Homeodomain-like"/>
    <property type="match status" value="1"/>
</dbReference>
<dbReference type="OrthoDB" id="10064338at2759"/>
<evidence type="ECO:0000313" key="2">
    <source>
        <dbReference type="EMBL" id="VEL26623.1"/>
    </source>
</evidence>
<dbReference type="AlphaFoldDB" id="A0A3S5A3B6"/>
<organism evidence="2 3">
    <name type="scientific">Protopolystoma xenopodis</name>
    <dbReference type="NCBI Taxonomy" id="117903"/>
    <lineage>
        <taxon>Eukaryota</taxon>
        <taxon>Metazoa</taxon>
        <taxon>Spiralia</taxon>
        <taxon>Lophotrochozoa</taxon>
        <taxon>Platyhelminthes</taxon>
        <taxon>Monogenea</taxon>
        <taxon>Polyopisthocotylea</taxon>
        <taxon>Polystomatidea</taxon>
        <taxon>Polystomatidae</taxon>
        <taxon>Protopolystoma</taxon>
    </lineage>
</organism>
<evidence type="ECO:0000313" key="3">
    <source>
        <dbReference type="Proteomes" id="UP000784294"/>
    </source>
</evidence>
<name>A0A3S5A3B6_9PLAT</name>
<feature type="domain" description="Myb-like" evidence="1">
    <location>
        <begin position="15"/>
        <end position="49"/>
    </location>
</feature>
<dbReference type="Gene3D" id="1.20.58.1880">
    <property type="match status" value="1"/>
</dbReference>
<reference evidence="2" key="1">
    <citation type="submission" date="2018-11" db="EMBL/GenBank/DDBJ databases">
        <authorList>
            <consortium name="Pathogen Informatics"/>
        </authorList>
    </citation>
    <scope>NUCLEOTIDE SEQUENCE</scope>
</reference>
<protein>
    <recommendedName>
        <fullName evidence="1">Myb-like domain-containing protein</fullName>
    </recommendedName>
</protein>
<gene>
    <name evidence="2" type="ORF">PXEA_LOCUS20063</name>
</gene>
<sequence>MSSFLFFYQFQSPLWTPLELQLVVQAVSDLGSDYAAIAIRLGTKTPGMVAGLFETQGHRLRLKEATFLANASKASAATTDTGTVEAVSNNASVSSTSSKDGVASKNHSFLALSSIS</sequence>
<dbReference type="CDD" id="cd00167">
    <property type="entry name" value="SANT"/>
    <property type="match status" value="1"/>
</dbReference>
<dbReference type="EMBL" id="CAAALY010081574">
    <property type="protein sequence ID" value="VEL26623.1"/>
    <property type="molecule type" value="Genomic_DNA"/>
</dbReference>
<proteinExistence type="predicted"/>
<evidence type="ECO:0000259" key="1">
    <source>
        <dbReference type="Pfam" id="PF00249"/>
    </source>
</evidence>
<comment type="caution">
    <text evidence="2">The sequence shown here is derived from an EMBL/GenBank/DDBJ whole genome shotgun (WGS) entry which is preliminary data.</text>
</comment>
<dbReference type="InterPro" id="IPR009057">
    <property type="entry name" value="Homeodomain-like_sf"/>
</dbReference>
<dbReference type="Proteomes" id="UP000784294">
    <property type="component" value="Unassembled WGS sequence"/>
</dbReference>